<dbReference type="SUPFAM" id="SSF50985">
    <property type="entry name" value="RCC1/BLIP-II"/>
    <property type="match status" value="1"/>
</dbReference>
<organism evidence="2 3">
    <name type="scientific">Anabaena azotica FACHB-119</name>
    <dbReference type="NCBI Taxonomy" id="947527"/>
    <lineage>
        <taxon>Bacteria</taxon>
        <taxon>Bacillati</taxon>
        <taxon>Cyanobacteriota</taxon>
        <taxon>Cyanophyceae</taxon>
        <taxon>Nostocales</taxon>
        <taxon>Nostocaceae</taxon>
        <taxon>Anabaena</taxon>
        <taxon>Anabaena azotica</taxon>
    </lineage>
</organism>
<feature type="compositionally biased region" description="Polar residues" evidence="1">
    <location>
        <begin position="186"/>
        <end position="197"/>
    </location>
</feature>
<comment type="caution">
    <text evidence="2">The sequence shown here is derived from an EMBL/GenBank/DDBJ whole genome shotgun (WGS) entry which is preliminary data.</text>
</comment>
<dbReference type="InterPro" id="IPR009091">
    <property type="entry name" value="RCC1/BLIP-II"/>
</dbReference>
<evidence type="ECO:0000313" key="2">
    <source>
        <dbReference type="EMBL" id="MBD2503902.1"/>
    </source>
</evidence>
<reference evidence="2 3" key="1">
    <citation type="journal article" date="2020" name="ISME J.">
        <title>Comparative genomics reveals insights into cyanobacterial evolution and habitat adaptation.</title>
        <authorList>
            <person name="Chen M.Y."/>
            <person name="Teng W.K."/>
            <person name="Zhao L."/>
            <person name="Hu C.X."/>
            <person name="Zhou Y.K."/>
            <person name="Han B.P."/>
            <person name="Song L.R."/>
            <person name="Shu W.S."/>
        </authorList>
    </citation>
    <scope>NUCLEOTIDE SEQUENCE [LARGE SCALE GENOMIC DNA]</scope>
    <source>
        <strain evidence="2 3">FACHB-119</strain>
    </source>
</reference>
<protein>
    <submittedName>
        <fullName evidence="2">Uncharacterized protein</fullName>
    </submittedName>
</protein>
<feature type="region of interest" description="Disordered" evidence="1">
    <location>
        <begin position="151"/>
        <end position="229"/>
    </location>
</feature>
<name>A0ABR8DCF5_9NOST</name>
<evidence type="ECO:0000313" key="3">
    <source>
        <dbReference type="Proteomes" id="UP000661112"/>
    </source>
</evidence>
<dbReference type="EMBL" id="JACJSG010000042">
    <property type="protein sequence ID" value="MBD2503902.1"/>
    <property type="molecule type" value="Genomic_DNA"/>
</dbReference>
<dbReference type="RefSeq" id="WP_190477141.1">
    <property type="nucleotide sequence ID" value="NZ_JACJSG010000042.1"/>
</dbReference>
<proteinExistence type="predicted"/>
<gene>
    <name evidence="2" type="ORF">H6G83_25400</name>
</gene>
<feature type="compositionally biased region" description="Low complexity" evidence="1">
    <location>
        <begin position="203"/>
        <end position="215"/>
    </location>
</feature>
<accession>A0ABR8DCF5</accession>
<keyword evidence="3" id="KW-1185">Reference proteome</keyword>
<dbReference type="Proteomes" id="UP000661112">
    <property type="component" value="Unassembled WGS sequence"/>
</dbReference>
<sequence length="310" mass="33570">MKILGALLSAVIILDANDTLALPAARNVSSQDAQATTGRGIDLKVWQGYGLTISFIPVGETIKQVWLGDPSRFALSSNGSLCQQGSNNQETCGVGGATVLFIRQIKPISFPSLTNSKDGSTVITILTSSGEGQGQKHYQFKLTPATGNPQYTSLIIHPSDSKPRTILVDSPIRNVPKLAQVRTQEKPSNNENPQPTSEPEKLNNSTNSQSNSSNNELPKENNLQVETKKNTIQSSSLQVGTVLKRNDANAVAYGLGVALNRGIIKPQSKEWNKAQDAIRLLRRGKNRTDAVRLSGISQELFNKLVEWGQN</sequence>
<evidence type="ECO:0000256" key="1">
    <source>
        <dbReference type="SAM" id="MobiDB-lite"/>
    </source>
</evidence>